<sequence length="1533" mass="178554">MTEVGGAADKLGNTFETLWSLRTIIRLLTDDLESILFEPKKDSEGIEFVATRSSGKKEFHSVKFHSAPSWGMSDLTSVKKGRSVFWDLFKKNEKDPNSISYFISTANSRSLGEFTKLAKEEENQSSEVFQSRLTSKSERKDFEKFKKNLEINSERAIKLLSHLEYRIIDIKTLEEEISALFPIYMHKRDTSVFNLNELFGVFWKIREEKFGSILTKQELIQKLEKNDYEISNWNLKPGITEKISNWNLGFKTNNRVLGTVLNSIIPRKEAEELFSFIETGEERVLFLTGVPGIGKSEILVQLQDKIEEAKIPIIAFSLKHGLAEYEYLKNDLSEKPEIVLSGIAKEKKSILIIDGLDSIARLSGDHSDAWLLFSLLIRTVVLYHKNIILVIGCRKFDFTNDPSIRSLSEILYEVESHGIEIEQVDQCLIENGINKSLTNRQKEILQNPLFLRLFLEGDRVLREEYSNPEDIFQNYWEAMEKKFNNGIGNGSLDSMLTDVGKELIKSEKYSFSRRFIKNAEFQEFLLRENFILEIGDEFSFFHPLLQDYVIARYFTNGKLKLAEYIAGLDVNQKLRFGLKARSILSIHRRGDLIEYQSQLEESILKDSVPLFVKAHIVDWLSHLTNPLEEEWEFLRKFISPKGWAFRSSGSNGFYIENILNKLKSILIRFEYFANKVIDNERKFFINKLLNRIPFESNVWFSLAEKKQFWLVLEDATAIEETINFAYNVRASNFTHVKSDIISRYIETWSKQKGKEETVFLLFEFANIAKSKALQDVLLRLIDDGFFDQLGGTGKFHFLYSDNLSEKLRIEILVHSINRIFEQNSGRNVSLLFKSDERFVLIPNVWEFKQLLKNDFLFYAKNMYPILLKIIRNVERENILGLDLDEIWPYFFLNHASHRKSEIFLDHLILSLSSLAKNSPVELDEILGNSYLSKSRTISYLLFHSLSENPGYFYKHLFDMILDEPNRLLIGDNTVFGLESGNFHLIPPRKVINCIYNYLSDDQIIQLEDVIFNLPIEFNRRYLLLILLNEIPIQFRSQRVQKENDELLRRYPTLDLNRPSLRPGASFVGSPIEDYQIAKMKDRQWIRAMKKYDASYKENPKDFLKGDGRQLASALGQETEKDPKRFIELLLNSTERIEDFYFSNVLRGAAKSWKGKIDIKLLFRLVEKAHNLVGYPCLRDISSVVSELAEEEIPVSILEIIKVYANVGKDPWKEVDIENENDPDYISRGINSDRGSIAWTIGKLIEYEPKRKEFFLDTIEQLVIDSSTSVRACVLIPLFNLLTYDSQKAVELFLKLVDGRDELLKIVYADRFLEYAARKHYIELREKLNQMIVHQDGSIQEIGAKHIFYCSYQNDFGKEDLSKLKLNKPYIRKGIVSVATEVLHLGSFQDRSKVYIRKFFNDPSKDIRFRISFCFENLEDAFFKDEDWIKEFIHSLTFLNEPAPFLKRIKELPRISEAIAKEIGKVGLYIYLKRQSSRLLGNSDLIDILLTSYDQSENVKSKSVLFKFLDNSLLWNQAYFLDKLEIDTSVKRIT</sequence>
<organism evidence="1 2">
    <name type="scientific">Leptospira kmetyi</name>
    <dbReference type="NCBI Taxonomy" id="408139"/>
    <lineage>
        <taxon>Bacteria</taxon>
        <taxon>Pseudomonadati</taxon>
        <taxon>Spirochaetota</taxon>
        <taxon>Spirochaetia</taxon>
        <taxon>Leptospirales</taxon>
        <taxon>Leptospiraceae</taxon>
        <taxon>Leptospira</taxon>
    </lineage>
</organism>
<dbReference type="SUPFAM" id="SSF52540">
    <property type="entry name" value="P-loop containing nucleoside triphosphate hydrolases"/>
    <property type="match status" value="1"/>
</dbReference>
<evidence type="ECO:0000313" key="1">
    <source>
        <dbReference type="EMBL" id="PJZ28408.1"/>
    </source>
</evidence>
<dbReference type="Gene3D" id="3.40.50.300">
    <property type="entry name" value="P-loop containing nucleotide triphosphate hydrolases"/>
    <property type="match status" value="1"/>
</dbReference>
<dbReference type="InterPro" id="IPR016024">
    <property type="entry name" value="ARM-type_fold"/>
</dbReference>
<name>A0ABX4N4T4_9LEPT</name>
<protein>
    <recommendedName>
        <fullName evidence="3">ATP-binding protein</fullName>
    </recommendedName>
</protein>
<comment type="caution">
    <text evidence="1">The sequence shown here is derived from an EMBL/GenBank/DDBJ whole genome shotgun (WGS) entry which is preliminary data.</text>
</comment>
<dbReference type="RefSeq" id="WP_100756340.1">
    <property type="nucleotide sequence ID" value="NZ_NPDP01000040.1"/>
</dbReference>
<keyword evidence="2" id="KW-1185">Reference proteome</keyword>
<evidence type="ECO:0008006" key="3">
    <source>
        <dbReference type="Google" id="ProtNLM"/>
    </source>
</evidence>
<gene>
    <name evidence="1" type="ORF">CH378_18220</name>
</gene>
<dbReference type="InterPro" id="IPR027417">
    <property type="entry name" value="P-loop_NTPase"/>
</dbReference>
<dbReference type="EMBL" id="NPDP01000040">
    <property type="protein sequence ID" value="PJZ28408.1"/>
    <property type="molecule type" value="Genomic_DNA"/>
</dbReference>
<evidence type="ECO:0000313" key="2">
    <source>
        <dbReference type="Proteomes" id="UP000231919"/>
    </source>
</evidence>
<reference evidence="1 2" key="1">
    <citation type="submission" date="2017-07" db="EMBL/GenBank/DDBJ databases">
        <title>Leptospira spp. isolated from tropical soils.</title>
        <authorList>
            <person name="Thibeaux R."/>
            <person name="Iraola G."/>
            <person name="Ferres I."/>
            <person name="Bierque E."/>
            <person name="Girault D."/>
            <person name="Soupe-Gilbert M.-E."/>
            <person name="Picardeau M."/>
            <person name="Goarant C."/>
        </authorList>
    </citation>
    <scope>NUCLEOTIDE SEQUENCE [LARGE SCALE GENOMIC DNA]</scope>
    <source>
        <strain evidence="1 2">JW2-C-B1</strain>
    </source>
</reference>
<proteinExistence type="predicted"/>
<dbReference type="SUPFAM" id="SSF48371">
    <property type="entry name" value="ARM repeat"/>
    <property type="match status" value="1"/>
</dbReference>
<accession>A0ABX4N4T4</accession>
<dbReference type="Proteomes" id="UP000231919">
    <property type="component" value="Unassembled WGS sequence"/>
</dbReference>